<feature type="region of interest" description="Disordered" evidence="1">
    <location>
        <begin position="123"/>
        <end position="164"/>
    </location>
</feature>
<dbReference type="AlphaFoldDB" id="A0A2X0KZX1"/>
<protein>
    <submittedName>
        <fullName evidence="2">BZ3500_MvSof-1268-A1-R1_Chr10-4g03098 protein</fullName>
    </submittedName>
</protein>
<dbReference type="EMBL" id="FMWP01000111">
    <property type="protein sequence ID" value="SDA01143.1"/>
    <property type="molecule type" value="Genomic_DNA"/>
</dbReference>
<sequence>MGADSHDRSAAHCRRPPPCTLLFVVTPTTTSNCFISKQVSHSELQIPRPLGRASGRVAWSITVPHLGEHGPGTLEWQRRFLASTEGVTILRSSSGIRGAHTFHKRREEDLEFAAADSAKKRAAGKVGMAKRKADTSRYDPVARPKGTKRTPGLKRNRKKGHYPKQVEATHRRAEGGYAKILKKVCEGTTKLKVHIARSRQTERHENALEPH</sequence>
<gene>
    <name evidence="2" type="ORF">BZ3500_MVSOF-1268-A1-R1_CHR10-4G03098</name>
</gene>
<accession>A0A2X0KZX1</accession>
<evidence type="ECO:0000313" key="2">
    <source>
        <dbReference type="EMBL" id="SDA01143.1"/>
    </source>
</evidence>
<keyword evidence="3" id="KW-1185">Reference proteome</keyword>
<feature type="compositionally biased region" description="Basic and acidic residues" evidence="1">
    <location>
        <begin position="131"/>
        <end position="142"/>
    </location>
</feature>
<evidence type="ECO:0000313" key="3">
    <source>
        <dbReference type="Proteomes" id="UP000249723"/>
    </source>
</evidence>
<name>A0A2X0KZX1_9BASI</name>
<evidence type="ECO:0000256" key="1">
    <source>
        <dbReference type="SAM" id="MobiDB-lite"/>
    </source>
</evidence>
<dbReference type="Proteomes" id="UP000249723">
    <property type="component" value="Unassembled WGS sequence"/>
</dbReference>
<reference evidence="3" key="1">
    <citation type="submission" date="2016-10" db="EMBL/GenBank/DDBJ databases">
        <authorList>
            <person name="Jeantristanb JTB J.-T."/>
            <person name="Ricardo R."/>
        </authorList>
    </citation>
    <scope>NUCLEOTIDE SEQUENCE [LARGE SCALE GENOMIC DNA]</scope>
</reference>
<proteinExistence type="predicted"/>
<organism evidence="2 3">
    <name type="scientific">Microbotryum saponariae</name>
    <dbReference type="NCBI Taxonomy" id="289078"/>
    <lineage>
        <taxon>Eukaryota</taxon>
        <taxon>Fungi</taxon>
        <taxon>Dikarya</taxon>
        <taxon>Basidiomycota</taxon>
        <taxon>Pucciniomycotina</taxon>
        <taxon>Microbotryomycetes</taxon>
        <taxon>Microbotryales</taxon>
        <taxon>Microbotryaceae</taxon>
        <taxon>Microbotryum</taxon>
    </lineage>
</organism>
<feature type="compositionally biased region" description="Basic residues" evidence="1">
    <location>
        <begin position="145"/>
        <end position="162"/>
    </location>
</feature>